<dbReference type="GO" id="GO:0004888">
    <property type="term" value="F:transmembrane signaling receptor activity"/>
    <property type="evidence" value="ECO:0007669"/>
    <property type="project" value="TreeGrafter"/>
</dbReference>
<dbReference type="OrthoDB" id="8952307at2759"/>
<keyword evidence="15" id="KW-1185">Reference proteome</keyword>
<dbReference type="PANTHER" id="PTHR10225:SF2">
    <property type="entry name" value="LYMPHATIC VESSEL ENDOTHELIAL HYALURONIC ACID RECEPTOR 1"/>
    <property type="match status" value="1"/>
</dbReference>
<dbReference type="EMBL" id="AFYH01020785">
    <property type="status" value="NOT_ANNOTATED_CDS"/>
    <property type="molecule type" value="Genomic_DNA"/>
</dbReference>
<dbReference type="PROSITE" id="PS50963">
    <property type="entry name" value="LINK_2"/>
    <property type="match status" value="1"/>
</dbReference>
<reference evidence="14" key="3">
    <citation type="submission" date="2025-09" db="UniProtKB">
        <authorList>
            <consortium name="Ensembl"/>
        </authorList>
    </citation>
    <scope>IDENTIFICATION</scope>
</reference>
<dbReference type="FunCoup" id="M3XGZ3">
    <property type="interactions" value="96"/>
</dbReference>
<dbReference type="GeneID" id="102349244"/>
<evidence type="ECO:0000256" key="10">
    <source>
        <dbReference type="SAM" id="MobiDB-lite"/>
    </source>
</evidence>
<dbReference type="InterPro" id="IPR043210">
    <property type="entry name" value="CD44_antigen-like"/>
</dbReference>
<comment type="subcellular location">
    <subcellularLocation>
        <location evidence="1">Membrane</location>
        <topology evidence="1">Single-pass membrane protein</topology>
    </subcellularLocation>
</comment>
<dbReference type="InParanoid" id="M3XGZ3"/>
<dbReference type="KEGG" id="lcm:102349244"/>
<dbReference type="CTD" id="560618"/>
<evidence type="ECO:0000256" key="11">
    <source>
        <dbReference type="SAM" id="Phobius"/>
    </source>
</evidence>
<evidence type="ECO:0000313" key="14">
    <source>
        <dbReference type="Ensembl" id="ENSLACP00000021999.1"/>
    </source>
</evidence>
<reference evidence="15" key="1">
    <citation type="submission" date="2011-08" db="EMBL/GenBank/DDBJ databases">
        <title>The draft genome of Latimeria chalumnae.</title>
        <authorList>
            <person name="Di Palma F."/>
            <person name="Alfoldi J."/>
            <person name="Johnson J."/>
            <person name="Berlin A."/>
            <person name="Gnerre S."/>
            <person name="Jaffe D."/>
            <person name="MacCallum I."/>
            <person name="Young S."/>
            <person name="Walker B.J."/>
            <person name="Lander E."/>
            <person name="Lindblad-Toh K."/>
        </authorList>
    </citation>
    <scope>NUCLEOTIDE SEQUENCE [LARGE SCALE GENOMIC DNA]</scope>
    <source>
        <strain evidence="15">Wild caught</strain>
    </source>
</reference>
<dbReference type="EMBL" id="AFYH01020784">
    <property type="status" value="NOT_ANNOTATED_CDS"/>
    <property type="molecule type" value="Genomic_DNA"/>
</dbReference>
<feature type="transmembrane region" description="Helical" evidence="11">
    <location>
        <begin position="219"/>
        <end position="243"/>
    </location>
</feature>
<feature type="signal peptide" evidence="12">
    <location>
        <begin position="1"/>
        <end position="20"/>
    </location>
</feature>
<dbReference type="GO" id="GO:0007155">
    <property type="term" value="P:cell adhesion"/>
    <property type="evidence" value="ECO:0007669"/>
    <property type="project" value="InterPro"/>
</dbReference>
<dbReference type="Pfam" id="PF00193">
    <property type="entry name" value="Xlink"/>
    <property type="match status" value="1"/>
</dbReference>
<evidence type="ECO:0000256" key="12">
    <source>
        <dbReference type="SAM" id="SignalP"/>
    </source>
</evidence>
<name>M3XGZ3_LATCH</name>
<feature type="chain" id="PRO_5004043302" evidence="12">
    <location>
        <begin position="21"/>
        <end position="284"/>
    </location>
</feature>
<dbReference type="GO" id="GO:0005540">
    <property type="term" value="F:hyaluronic acid binding"/>
    <property type="evidence" value="ECO:0007669"/>
    <property type="project" value="InterPro"/>
</dbReference>
<gene>
    <name evidence="14" type="primary">LYVE1</name>
</gene>
<dbReference type="GO" id="GO:0005886">
    <property type="term" value="C:plasma membrane"/>
    <property type="evidence" value="ECO:0007669"/>
    <property type="project" value="TreeGrafter"/>
</dbReference>
<dbReference type="InterPro" id="IPR016187">
    <property type="entry name" value="CTDL_fold"/>
</dbReference>
<evidence type="ECO:0000256" key="5">
    <source>
        <dbReference type="ARBA" id="ARBA00023136"/>
    </source>
</evidence>
<evidence type="ECO:0000256" key="4">
    <source>
        <dbReference type="ARBA" id="ARBA00022989"/>
    </source>
</evidence>
<dbReference type="SUPFAM" id="SSF56436">
    <property type="entry name" value="C-type lectin-like"/>
    <property type="match status" value="1"/>
</dbReference>
<reference evidence="14" key="2">
    <citation type="submission" date="2025-08" db="UniProtKB">
        <authorList>
            <consortium name="Ensembl"/>
        </authorList>
    </citation>
    <scope>IDENTIFICATION</scope>
</reference>
<dbReference type="PRINTS" id="PR01265">
    <property type="entry name" value="LINKMODULE"/>
</dbReference>
<dbReference type="InterPro" id="IPR016186">
    <property type="entry name" value="C-type_lectin-like/link_sf"/>
</dbReference>
<keyword evidence="4 11" id="KW-1133">Transmembrane helix</keyword>
<dbReference type="SMART" id="SM00445">
    <property type="entry name" value="LINK"/>
    <property type="match status" value="1"/>
</dbReference>
<evidence type="ECO:0000256" key="8">
    <source>
        <dbReference type="ARBA" id="ARBA00023180"/>
    </source>
</evidence>
<keyword evidence="2 11" id="KW-0812">Transmembrane</keyword>
<accession>M3XGZ3</accession>
<keyword evidence="5 11" id="KW-0472">Membrane</keyword>
<dbReference type="AlphaFoldDB" id="M3XGZ3"/>
<feature type="disulfide bond" evidence="9">
    <location>
        <begin position="83"/>
        <end position="104"/>
    </location>
</feature>
<keyword evidence="3 12" id="KW-0732">Signal</keyword>
<evidence type="ECO:0000256" key="3">
    <source>
        <dbReference type="ARBA" id="ARBA00022729"/>
    </source>
</evidence>
<dbReference type="Proteomes" id="UP000008672">
    <property type="component" value="Unassembled WGS sequence"/>
</dbReference>
<feature type="domain" description="Link" evidence="13">
    <location>
        <begin position="38"/>
        <end position="128"/>
    </location>
</feature>
<dbReference type="PANTHER" id="PTHR10225">
    <property type="entry name" value="HYALURONAN RECEPTOR"/>
    <property type="match status" value="1"/>
</dbReference>
<dbReference type="Gene3D" id="3.10.100.10">
    <property type="entry name" value="Mannose-Binding Protein A, subunit A"/>
    <property type="match status" value="1"/>
</dbReference>
<evidence type="ECO:0000259" key="13">
    <source>
        <dbReference type="PROSITE" id="PS50963"/>
    </source>
</evidence>
<evidence type="ECO:0000313" key="15">
    <source>
        <dbReference type="Proteomes" id="UP000008672"/>
    </source>
</evidence>
<comment type="caution">
    <text evidence="9">Lacks conserved residue(s) required for the propagation of feature annotation.</text>
</comment>
<dbReference type="STRING" id="7897.ENSLACP00000021999"/>
<organism evidence="14 15">
    <name type="scientific">Latimeria chalumnae</name>
    <name type="common">Coelacanth</name>
    <dbReference type="NCBI Taxonomy" id="7897"/>
    <lineage>
        <taxon>Eukaryota</taxon>
        <taxon>Metazoa</taxon>
        <taxon>Chordata</taxon>
        <taxon>Craniata</taxon>
        <taxon>Vertebrata</taxon>
        <taxon>Euteleostomi</taxon>
        <taxon>Coelacanthiformes</taxon>
        <taxon>Coelacanthidae</taxon>
        <taxon>Latimeria</taxon>
    </lineage>
</organism>
<dbReference type="OMA" id="ILPNPKC"/>
<keyword evidence="8" id="KW-0325">Glycoprotein</keyword>
<evidence type="ECO:0000256" key="2">
    <source>
        <dbReference type="ARBA" id="ARBA00022692"/>
    </source>
</evidence>
<evidence type="ECO:0000256" key="6">
    <source>
        <dbReference type="ARBA" id="ARBA00023157"/>
    </source>
</evidence>
<feature type="compositionally biased region" description="Polar residues" evidence="10">
    <location>
        <begin position="191"/>
        <end position="205"/>
    </location>
</feature>
<dbReference type="eggNOG" id="ENOG502RY70">
    <property type="taxonomic scope" value="Eukaryota"/>
</dbReference>
<dbReference type="InterPro" id="IPR000538">
    <property type="entry name" value="Link_dom"/>
</dbReference>
<dbReference type="Ensembl" id="ENSLACT00000026472.1">
    <property type="protein sequence ID" value="ENSLACP00000021999.1"/>
    <property type="gene ID" value="ENSLACG00000022313.1"/>
</dbReference>
<sequence length="284" mass="30839">MANSPAILLVFSYWIIFTLAEISINTNDLVSSDCRIAGVSLVSSGKNYNLSYLAASSACQAMGISLATKRQIEIAHSFGLETCRYGWVSEATAVIARITPNEKCGRNQTGVITWRVDTQKPFDALCFNASDTKNNSCEPLMASVSSTPAQTMESAPSSIQSITFPILRSTIYPTIKVSSSKTITSVLSSTPTTPNSQEEEPQTSNVSATVSGKGIQFGVLPTVLLVLAFVFLAAAVVLGLWYIKKYQKMFPFSNNKQQKESIETEMFTEGLAGHNTDNEEQEQI</sequence>
<keyword evidence="6 9" id="KW-1015">Disulfide bond</keyword>
<evidence type="ECO:0000256" key="9">
    <source>
        <dbReference type="PROSITE-ProRule" id="PRU00323"/>
    </source>
</evidence>
<evidence type="ECO:0000256" key="7">
    <source>
        <dbReference type="ARBA" id="ARBA00023170"/>
    </source>
</evidence>
<feature type="region of interest" description="Disordered" evidence="10">
    <location>
        <begin position="186"/>
        <end position="205"/>
    </location>
</feature>
<keyword evidence="7" id="KW-0675">Receptor</keyword>
<protein>
    <submittedName>
        <fullName evidence="14">Lymphatic vessel endothelial hyaluronan receptor 1</fullName>
    </submittedName>
</protein>
<dbReference type="HOGENOM" id="CLU_074364_1_0_1"/>
<proteinExistence type="predicted"/>
<evidence type="ECO:0000256" key="1">
    <source>
        <dbReference type="ARBA" id="ARBA00004167"/>
    </source>
</evidence>
<dbReference type="GeneTree" id="ENSGT00530000063822"/>